<organism evidence="3 4">
    <name type="scientific">Fredinandcohnia salidurans</name>
    <dbReference type="NCBI Taxonomy" id="2595041"/>
    <lineage>
        <taxon>Bacteria</taxon>
        <taxon>Bacillati</taxon>
        <taxon>Bacillota</taxon>
        <taxon>Bacilli</taxon>
        <taxon>Bacillales</taxon>
        <taxon>Bacillaceae</taxon>
        <taxon>Fredinandcohnia</taxon>
    </lineage>
</organism>
<dbReference type="InterPro" id="IPR029063">
    <property type="entry name" value="SAM-dependent_MTases_sf"/>
</dbReference>
<accession>A0ABW4MUR1</accession>
<evidence type="ECO:0000259" key="1">
    <source>
        <dbReference type="Pfam" id="PF02384"/>
    </source>
</evidence>
<dbReference type="InterPro" id="IPR003356">
    <property type="entry name" value="DNA_methylase_A-5"/>
</dbReference>
<feature type="domain" description="Type I restriction enzyme R protein N-terminal" evidence="2">
    <location>
        <begin position="55"/>
        <end position="162"/>
    </location>
</feature>
<keyword evidence="3" id="KW-0808">Transferase</keyword>
<proteinExistence type="predicted"/>
<dbReference type="SUPFAM" id="SSF53335">
    <property type="entry name" value="S-adenosyl-L-methionine-dependent methyltransferases"/>
    <property type="match status" value="1"/>
</dbReference>
<dbReference type="InterPro" id="IPR029464">
    <property type="entry name" value="HSDR_N"/>
</dbReference>
<dbReference type="Pfam" id="PF02384">
    <property type="entry name" value="N6_Mtase"/>
    <property type="match status" value="1"/>
</dbReference>
<dbReference type="Pfam" id="PF13588">
    <property type="entry name" value="HSDR_N_2"/>
    <property type="match status" value="1"/>
</dbReference>
<sequence>MKIESILKDTNYNIKIFDNEEIKRLEENISEHLIKDSKVFKIKCLIRNYEIKATPEELIRQLYLDKLINKYKYPKKLIQLEYGVHFGRQVKRADIVIFDKDSPDSVFIIVELKKPKLKDGKEQLRSYCNATGAPIGVWTNGEQIEFYHRRDPNYFTNLFDLPIFTESFSEFLNKRNRFTYLDLILNDKLQKQTLKQIIEELEDEVLSNAGVDAFEEPFKLIFTKLYDEKKHQDDLKIIEVWLDAKGIKSIYDLNDNENKELRKELNQRLQLLEFRDTGTEDEVKERIEELFIEAQQKWKGIFQDGTKLELSKSHTKIVVSYLQNIKLFNSNLEIIDEAFEYLVNKNNKGEKGQYFTPRYVIDMCVNMLNPKPSEFIIDTASGSCGFPVHTIFYNWRKLNPNENHLFTAEEKTQEQIEYVRNKVFAIDFDKKTVRVGRTLNLIAGDGETNVLHMNTLDYERWNELKNDREWYRTYQEGFEKLEDLRVDKIEKKGIANYKEFKFDIVMANPPFAGDIKDQRIISKYELGEKEKGWHDKVSRDILFVERNLQFLKPGGRMAIVLPQGRFNNTTDKFLRDYIAKKCRILGVVGLHVNTFKPHTGTKTSVLLLQKWNDDPTLGPLCPYKENYNIFFATQRSRGKDNSGEKLYKSVDGGETIDPKEAIKDKWGHFIVSHDLFNHNKFILDDGTVIDNGETQDGIAEAFEEFAKKEGLSFF</sequence>
<dbReference type="PRINTS" id="PR00507">
    <property type="entry name" value="N12N6MTFRASE"/>
</dbReference>
<feature type="domain" description="DNA methylase adenine-specific" evidence="1">
    <location>
        <begin position="333"/>
        <end position="636"/>
    </location>
</feature>
<keyword evidence="4" id="KW-1185">Reference proteome</keyword>
<dbReference type="EMBL" id="JBHUEK010000034">
    <property type="protein sequence ID" value="MFD1781620.1"/>
    <property type="molecule type" value="Genomic_DNA"/>
</dbReference>
<dbReference type="Proteomes" id="UP001597227">
    <property type="component" value="Unassembled WGS sequence"/>
</dbReference>
<evidence type="ECO:0000259" key="2">
    <source>
        <dbReference type="Pfam" id="PF13588"/>
    </source>
</evidence>
<dbReference type="GO" id="GO:0008168">
    <property type="term" value="F:methyltransferase activity"/>
    <property type="evidence" value="ECO:0007669"/>
    <property type="project" value="UniProtKB-KW"/>
</dbReference>
<gene>
    <name evidence="3" type="ORF">ACFSFW_23520</name>
</gene>
<comment type="caution">
    <text evidence="3">The sequence shown here is derived from an EMBL/GenBank/DDBJ whole genome shotgun (WGS) entry which is preliminary data.</text>
</comment>
<dbReference type="Gene3D" id="3.40.50.150">
    <property type="entry name" value="Vaccinia Virus protein VP39"/>
    <property type="match status" value="1"/>
</dbReference>
<name>A0ABW4MUR1_9BACI</name>
<reference evidence="4" key="1">
    <citation type="journal article" date="2019" name="Int. J. Syst. Evol. Microbiol.">
        <title>The Global Catalogue of Microorganisms (GCM) 10K type strain sequencing project: providing services to taxonomists for standard genome sequencing and annotation.</title>
        <authorList>
            <consortium name="The Broad Institute Genomics Platform"/>
            <consortium name="The Broad Institute Genome Sequencing Center for Infectious Disease"/>
            <person name="Wu L."/>
            <person name="Ma J."/>
        </authorList>
    </citation>
    <scope>NUCLEOTIDE SEQUENCE [LARGE SCALE GENOMIC DNA]</scope>
    <source>
        <strain evidence="4">CCUG 15531</strain>
    </source>
</reference>
<protein>
    <submittedName>
        <fullName evidence="3">N-6 DNA methylase</fullName>
    </submittedName>
</protein>
<dbReference type="GO" id="GO:0032259">
    <property type="term" value="P:methylation"/>
    <property type="evidence" value="ECO:0007669"/>
    <property type="project" value="UniProtKB-KW"/>
</dbReference>
<dbReference type="RefSeq" id="WP_388042036.1">
    <property type="nucleotide sequence ID" value="NZ_JBHUEK010000034.1"/>
</dbReference>
<evidence type="ECO:0000313" key="3">
    <source>
        <dbReference type="EMBL" id="MFD1781620.1"/>
    </source>
</evidence>
<dbReference type="PANTHER" id="PTHR42998:SF1">
    <property type="entry name" value="TYPE I RESTRICTION ENZYME HINDI METHYLASE SUBUNIT"/>
    <property type="match status" value="1"/>
</dbReference>
<dbReference type="PANTHER" id="PTHR42998">
    <property type="entry name" value="TYPE I RESTRICTION ENZYME HINDVIIP M PROTEIN-RELATED"/>
    <property type="match status" value="1"/>
</dbReference>
<keyword evidence="3" id="KW-0489">Methyltransferase</keyword>
<dbReference type="InterPro" id="IPR052916">
    <property type="entry name" value="Type-I_RE_MTase_Subunit"/>
</dbReference>
<evidence type="ECO:0000313" key="4">
    <source>
        <dbReference type="Proteomes" id="UP001597227"/>
    </source>
</evidence>